<protein>
    <submittedName>
        <fullName evidence="4">AAA family ATPase</fullName>
    </submittedName>
</protein>
<dbReference type="InterPro" id="IPR038729">
    <property type="entry name" value="Rad50/SbcC_AAA"/>
</dbReference>
<dbReference type="SUPFAM" id="SSF52540">
    <property type="entry name" value="P-loop containing nucleoside triphosphate hydrolases"/>
    <property type="match status" value="1"/>
</dbReference>
<feature type="coiled-coil region" evidence="1">
    <location>
        <begin position="548"/>
        <end position="575"/>
    </location>
</feature>
<evidence type="ECO:0000313" key="5">
    <source>
        <dbReference type="Proteomes" id="UP000469734"/>
    </source>
</evidence>
<reference evidence="4 5" key="1">
    <citation type="submission" date="2019-12" db="EMBL/GenBank/DDBJ databases">
        <title>Novel species isolated from a subtropical stream in China.</title>
        <authorList>
            <person name="Lu H."/>
        </authorList>
    </citation>
    <scope>NUCLEOTIDE SEQUENCE [LARGE SCALE GENOMIC DNA]</scope>
    <source>
        <strain evidence="4 5">FT134W</strain>
    </source>
</reference>
<dbReference type="Proteomes" id="UP000469734">
    <property type="component" value="Unassembled WGS sequence"/>
</dbReference>
<feature type="region of interest" description="Disordered" evidence="2">
    <location>
        <begin position="1010"/>
        <end position="1054"/>
    </location>
</feature>
<dbReference type="Gene3D" id="3.40.50.300">
    <property type="entry name" value="P-loop containing nucleotide triphosphate hydrolases"/>
    <property type="match status" value="2"/>
</dbReference>
<dbReference type="InterPro" id="IPR027417">
    <property type="entry name" value="P-loop_NTPase"/>
</dbReference>
<accession>A0A7X4H2N4</accession>
<dbReference type="PANTHER" id="PTHR32114">
    <property type="entry name" value="ABC TRANSPORTER ABCH.3"/>
    <property type="match status" value="1"/>
</dbReference>
<name>A0A7X4H2N4_9BURK</name>
<dbReference type="GO" id="GO:0006302">
    <property type="term" value="P:double-strand break repair"/>
    <property type="evidence" value="ECO:0007669"/>
    <property type="project" value="InterPro"/>
</dbReference>
<evidence type="ECO:0000256" key="2">
    <source>
        <dbReference type="SAM" id="MobiDB-lite"/>
    </source>
</evidence>
<evidence type="ECO:0000259" key="3">
    <source>
        <dbReference type="Pfam" id="PF13476"/>
    </source>
</evidence>
<feature type="coiled-coil region" evidence="1">
    <location>
        <begin position="241"/>
        <end position="288"/>
    </location>
</feature>
<dbReference type="EMBL" id="WWCR01000021">
    <property type="protein sequence ID" value="MYM74232.1"/>
    <property type="molecule type" value="Genomic_DNA"/>
</dbReference>
<sequence length="1328" mass="143465">MRILKISGKNLASLAEEFSVNFEAEPLASTGLFAISGPTGAGKSTLLDALCLALYDATPRLLRVAGRNYLADVGNETVSTQDPRTLLRRGTAEGYAEVDFVGSDGASYRARWSVRRSRTRAEGALQPTMMSLKLLPSEQQIGATKTEVKAEIEKRIGLSFEQFTRAVLLAQNEFSAFLKAEDNERGELLETLTGSTVYSEISIRAFERNKLEQAALQKLNLRLADQKPLNAEERAELLAKSADAGIALQALDQQKAELEQELRWYQQAERLEQEEQAARQASADAQASVEAAAPRRAALARIDAVQPARPLADDILRIDSDIKATQESIVAGTQNVQHATLAQEQANAALAQAAASQQEAEAAQRAAAPQLDQAKALDARIEAMLPAWRQASAACEKADQSDAAAKAALQSRQSEHARLTAQQQAGATWLEQHKHWKALAQQWERWDVLFVQAGQAAAQAERLHAGLSRVQRNAQLHRDEEAAASTKLAGAVEALQTLDLQRQQTAQHLASYSIEQLQASRTSWEQYRSRLTSAEKIWLDLESRQTRNAQIETQSTQLRQTMTAAETQLAAAQQENIAILATCVQAERSLKLAEAATAASVESLRQTLEDDTPCPVCGAMDHPYRHNDDSLQTMLRELQGDVARSRQQLEVNVNQQAAQRATAQASADHLSVLAAEQRSLQQQLERVSAAWSAHALVVANAVPPEAERTQWFIDKLSEAQQGLEAVEQQEREVQAARVARDQAQTAYERFAAEHTRLQTVAAAAKAALAQADTEYKALEDQRIEVALVLSGLLADLDSAFSGGDIPSEEWKEDWKSGPARFYEARQAESKQWLAQRAAYDERAGGLAAIEVELKGLNEALTRAGQDALAARAAFTAVDAGVKASQEQRMAMWGGKEIRDVETALQAAVDAAKARHAASQAAAQQATQARTRADEALAQAGNRLATLQASAATAAARLEDWLAAFQQRQPDAGLHDLTQLRDLLALSADDISIEREALQALARAADQATTVLQERQRQREQHQLSAPPPRITAQPPADADGADKATGGAGAGVTAGSAAGNANAKAANKSAPATADLWADAATQALAPADDAAPASTPADEAPVEPPAMVIAALLNALLAERKTANDHATALHLALVQDDDKRHRSSAMLAEIEHQESIAQRWARMDDLIGSADGKRFRNYAQQFTLDVLLGYANAHLNHLSRRYQLERIQNSAAPSLALLVRDQDMGGEMRSVHSLSGGESFLVSLALALGLASLSSNRVRVESLFIDEGFGSLDADTLRVAMDALDGLQAMGRKVGVISHVQEMTERISARILVQPSAGGRSTITVQ</sequence>
<dbReference type="Pfam" id="PF13476">
    <property type="entry name" value="AAA_23"/>
    <property type="match status" value="1"/>
</dbReference>
<evidence type="ECO:0000313" key="4">
    <source>
        <dbReference type="EMBL" id="MYM74232.1"/>
    </source>
</evidence>
<comment type="caution">
    <text evidence="4">The sequence shown here is derived from an EMBL/GenBank/DDBJ whole genome shotgun (WGS) entry which is preliminary data.</text>
</comment>
<proteinExistence type="predicted"/>
<gene>
    <name evidence="4" type="ORF">GTP56_18800</name>
</gene>
<evidence type="ECO:0000256" key="1">
    <source>
        <dbReference type="SAM" id="Coils"/>
    </source>
</evidence>
<organism evidence="4 5">
    <name type="scientific">Duganella margarita</name>
    <dbReference type="NCBI Taxonomy" id="2692170"/>
    <lineage>
        <taxon>Bacteria</taxon>
        <taxon>Pseudomonadati</taxon>
        <taxon>Pseudomonadota</taxon>
        <taxon>Betaproteobacteria</taxon>
        <taxon>Burkholderiales</taxon>
        <taxon>Oxalobacteraceae</taxon>
        <taxon>Telluria group</taxon>
        <taxon>Duganella</taxon>
    </lineage>
</organism>
<feature type="coiled-coil region" evidence="1">
    <location>
        <begin position="716"/>
        <end position="781"/>
    </location>
</feature>
<keyword evidence="1" id="KW-0175">Coiled coil</keyword>
<feature type="domain" description="Rad50/SbcC-type AAA" evidence="3">
    <location>
        <begin position="5"/>
        <end position="262"/>
    </location>
</feature>
<dbReference type="Pfam" id="PF13558">
    <property type="entry name" value="SbcC_Walker_B"/>
    <property type="match status" value="1"/>
</dbReference>
<dbReference type="PANTHER" id="PTHR32114:SF2">
    <property type="entry name" value="ABC TRANSPORTER ABCH.3"/>
    <property type="match status" value="1"/>
</dbReference>
<dbReference type="RefSeq" id="WP_161051233.1">
    <property type="nucleotide sequence ID" value="NZ_WWCR01000021.1"/>
</dbReference>
<dbReference type="GO" id="GO:0016887">
    <property type="term" value="F:ATP hydrolysis activity"/>
    <property type="evidence" value="ECO:0007669"/>
    <property type="project" value="InterPro"/>
</dbReference>